<dbReference type="GO" id="GO:0036104">
    <property type="term" value="P:Kdo2-lipid A biosynthetic process"/>
    <property type="evidence" value="ECO:0007669"/>
    <property type="project" value="UniProtKB-UniRule"/>
</dbReference>
<dbReference type="GO" id="GO:0008913">
    <property type="term" value="F:Kdo2-lipid IVA acyltransferase activity"/>
    <property type="evidence" value="ECO:0007669"/>
    <property type="project" value="UniProtKB-EC"/>
</dbReference>
<keyword evidence="5 9" id="KW-0448">Lipopolysaccharide biosynthesis</keyword>
<dbReference type="HAMAP" id="MF_01942">
    <property type="entry name" value="Lipid_A_LpxL_LpxP"/>
    <property type="match status" value="1"/>
</dbReference>
<dbReference type="KEGG" id="ttc:FOKN1_0616"/>
<dbReference type="PANTHER" id="PTHR30606:SF9">
    <property type="entry name" value="LIPID A BIOSYNTHESIS LAUROYLTRANSFERASE"/>
    <property type="match status" value="1"/>
</dbReference>
<keyword evidence="4 9" id="KW-0812">Transmembrane</keyword>
<protein>
    <recommendedName>
        <fullName evidence="9">Lipid A biosynthesis acyltransferase</fullName>
        <ecNumber evidence="9">2.3.1.241</ecNumber>
    </recommendedName>
    <alternativeName>
        <fullName evidence="9">Kdo(2)-lipid IV(A) acyltransferase</fullName>
    </alternativeName>
</protein>
<feature type="short sequence motif" description="HXXXXD motif" evidence="9">
    <location>
        <begin position="132"/>
        <end position="137"/>
    </location>
</feature>
<keyword evidence="3 9" id="KW-0808">Transferase</keyword>
<accession>A0A1Z4VNU6</accession>
<gene>
    <name evidence="9" type="primary">lpxL</name>
    <name evidence="10" type="ORF">FOKN1_0616</name>
</gene>
<dbReference type="UniPathway" id="UPA00360">
    <property type="reaction ID" value="UER00485"/>
</dbReference>
<evidence type="ECO:0000256" key="6">
    <source>
        <dbReference type="ARBA" id="ARBA00022989"/>
    </source>
</evidence>
<evidence type="ECO:0000256" key="4">
    <source>
        <dbReference type="ARBA" id="ARBA00022692"/>
    </source>
</evidence>
<comment type="catalytic activity">
    <reaction evidence="9">
        <text>an alpha-Kdo-(2-&gt;4)-alpha-Kdo-(2-&gt;6)-lipid IVA + a fatty acyl-[ACP] = an alpha-Kdo-(2-&gt;4)-alpha-Kdo-(2-&gt;6)-(acyl)-lipid IVA + holo-[ACP]</text>
        <dbReference type="Rhea" id="RHEA:69396"/>
        <dbReference type="Rhea" id="RHEA-COMP:9685"/>
        <dbReference type="Rhea" id="RHEA-COMP:14125"/>
        <dbReference type="ChEBI" id="CHEBI:64479"/>
        <dbReference type="ChEBI" id="CHEBI:138651"/>
        <dbReference type="ChEBI" id="CHEBI:176429"/>
        <dbReference type="ChEBI" id="CHEBI:176430"/>
        <dbReference type="EC" id="2.3.1.241"/>
    </reaction>
</comment>
<dbReference type="NCBIfam" id="TIGR02207">
    <property type="entry name" value="lipid_A_htrB"/>
    <property type="match status" value="1"/>
</dbReference>
<sequence>MPRPDPLPPALLAPRHWPTWLLLGLGWGTAQLPWPLQRALGRGLGRLLYRLARERRRIARINLELCFPELDARARAALLRQHFQSLGLGVIETAMSWWTPAQRLAGRYSVEGLEHLQAALDRGRGVILLSAHFTTLEIAGRLLALQTPFHVLYRRHKNPVFERAMRRARERHFERAIAREDMRGFLRSLKRNMPVWYAPDQDYGREKSVFTPFFGVPAATITATSRLAAASGAAVVPFFPERRADGRGYVLRLQPALADFPGASPEADAARINALIEAQVRTRPGQYLWAHRRFKTRPGGAAAVY</sequence>
<reference evidence="10 11" key="1">
    <citation type="submission" date="2017-05" db="EMBL/GenBank/DDBJ databases">
        <title>Thiocyanate degradation by Thiohalobacter thiocyanaticus FOKN1.</title>
        <authorList>
            <person name="Oshiki M."/>
            <person name="Fukushima T."/>
            <person name="Kawano S."/>
            <person name="Nakagawa J."/>
        </authorList>
    </citation>
    <scope>NUCLEOTIDE SEQUENCE [LARGE SCALE GENOMIC DNA]</scope>
    <source>
        <strain evidence="10 11">FOKN1</strain>
    </source>
</reference>
<dbReference type="EC" id="2.3.1.241" evidence="9"/>
<keyword evidence="1 9" id="KW-1003">Cell membrane</keyword>
<proteinExistence type="inferred from homology"/>
<dbReference type="UniPathway" id="UPA00030"/>
<dbReference type="EMBL" id="AP018052">
    <property type="protein sequence ID" value="BAZ93018.1"/>
    <property type="molecule type" value="Genomic_DNA"/>
</dbReference>
<dbReference type="Pfam" id="PF03279">
    <property type="entry name" value="Lip_A_acyltrans"/>
    <property type="match status" value="1"/>
</dbReference>
<dbReference type="GO" id="GO:0009245">
    <property type="term" value="P:lipid A biosynthetic process"/>
    <property type="evidence" value="ECO:0007669"/>
    <property type="project" value="InterPro"/>
</dbReference>
<organism evidence="10 11">
    <name type="scientific">Thiohalobacter thiocyanaticus</name>
    <dbReference type="NCBI Taxonomy" id="585455"/>
    <lineage>
        <taxon>Bacteria</taxon>
        <taxon>Pseudomonadati</taxon>
        <taxon>Pseudomonadota</taxon>
        <taxon>Gammaproteobacteria</taxon>
        <taxon>Thiohalobacterales</taxon>
        <taxon>Thiohalobacteraceae</taxon>
        <taxon>Thiohalobacter</taxon>
    </lineage>
</organism>
<evidence type="ECO:0000313" key="10">
    <source>
        <dbReference type="EMBL" id="BAZ93018.1"/>
    </source>
</evidence>
<dbReference type="InterPro" id="IPR011920">
    <property type="entry name" value="Lipid_A_LpxL_LpxP"/>
</dbReference>
<dbReference type="Proteomes" id="UP000218765">
    <property type="component" value="Chromosome"/>
</dbReference>
<dbReference type="GO" id="GO:0009103">
    <property type="term" value="P:lipopolysaccharide biosynthetic process"/>
    <property type="evidence" value="ECO:0007669"/>
    <property type="project" value="UniProtKB-UniRule"/>
</dbReference>
<evidence type="ECO:0000256" key="5">
    <source>
        <dbReference type="ARBA" id="ARBA00022985"/>
    </source>
</evidence>
<dbReference type="RefSeq" id="WP_096364648.1">
    <property type="nucleotide sequence ID" value="NZ_AP018052.1"/>
</dbReference>
<dbReference type="CDD" id="cd07984">
    <property type="entry name" value="LPLAT_LABLAT-like"/>
    <property type="match status" value="1"/>
</dbReference>
<dbReference type="OrthoDB" id="9803456at2"/>
<name>A0A1Z4VNU6_9GAMM</name>
<evidence type="ECO:0000256" key="1">
    <source>
        <dbReference type="ARBA" id="ARBA00022475"/>
    </source>
</evidence>
<evidence type="ECO:0000256" key="2">
    <source>
        <dbReference type="ARBA" id="ARBA00022519"/>
    </source>
</evidence>
<keyword evidence="7 9" id="KW-0472">Membrane</keyword>
<keyword evidence="11" id="KW-1185">Reference proteome</keyword>
<evidence type="ECO:0000256" key="9">
    <source>
        <dbReference type="HAMAP-Rule" id="MF_01942"/>
    </source>
</evidence>
<evidence type="ECO:0000256" key="3">
    <source>
        <dbReference type="ARBA" id="ARBA00022679"/>
    </source>
</evidence>
<comment type="pathway">
    <text evidence="9">Glycolipid biosynthesis; KDO(2)-lipid A biosynthesis; KDO(2)-lipid A from CMP-3-deoxy-D-manno-octulosonate and lipid IV(A): step 3/4.</text>
</comment>
<dbReference type="InterPro" id="IPR004960">
    <property type="entry name" value="LipA_acyltrans"/>
</dbReference>
<evidence type="ECO:0000256" key="8">
    <source>
        <dbReference type="ARBA" id="ARBA00023315"/>
    </source>
</evidence>
<comment type="pathway">
    <text evidence="9">Bacterial outer membrane biogenesis; lipopolysaccharide biosynthesis.</text>
</comment>
<evidence type="ECO:0000256" key="7">
    <source>
        <dbReference type="ARBA" id="ARBA00023136"/>
    </source>
</evidence>
<evidence type="ECO:0000313" key="11">
    <source>
        <dbReference type="Proteomes" id="UP000218765"/>
    </source>
</evidence>
<dbReference type="GO" id="GO:0005886">
    <property type="term" value="C:plasma membrane"/>
    <property type="evidence" value="ECO:0007669"/>
    <property type="project" value="UniProtKB-SubCell"/>
</dbReference>
<comment type="subcellular location">
    <subcellularLocation>
        <location evidence="9">Cell inner membrane</location>
        <topology evidence="9">Single-pass membrane protein</topology>
    </subcellularLocation>
</comment>
<dbReference type="PIRSF" id="PIRSF026649">
    <property type="entry name" value="MsbB"/>
    <property type="match status" value="1"/>
</dbReference>
<keyword evidence="2 9" id="KW-0997">Cell inner membrane</keyword>
<keyword evidence="6 9" id="KW-1133">Transmembrane helix</keyword>
<dbReference type="AlphaFoldDB" id="A0A1Z4VNU6"/>
<comment type="similarity">
    <text evidence="9">Belongs to the LpxL/LpxM/LpxP family.</text>
</comment>
<dbReference type="PANTHER" id="PTHR30606">
    <property type="entry name" value="LIPID A BIOSYNTHESIS LAUROYL ACYLTRANSFERASE"/>
    <property type="match status" value="1"/>
</dbReference>
<keyword evidence="8 9" id="KW-0012">Acyltransferase</keyword>
<comment type="function">
    <text evidence="9">Catalyzes the transfer of an acyl chain from an acyl-[acyl-carrier-protein] (ACP) to a Kdo(2)-lipid IV(A) to form a Kdo(2)-(acyl)-lipid IV(A).</text>
</comment>